<evidence type="ECO:0000313" key="1">
    <source>
        <dbReference type="EMBL" id="KAJ9109334.1"/>
    </source>
</evidence>
<gene>
    <name evidence="1" type="ORF">QFC21_000663</name>
</gene>
<dbReference type="Proteomes" id="UP001227268">
    <property type="component" value="Unassembled WGS sequence"/>
</dbReference>
<name>A0ACC2WDQ4_9TREE</name>
<dbReference type="EMBL" id="JASBWT010000001">
    <property type="protein sequence ID" value="KAJ9109334.1"/>
    <property type="molecule type" value="Genomic_DNA"/>
</dbReference>
<accession>A0ACC2WDQ4</accession>
<sequence length="2801" mass="300062">MSIPPRSRNTTPVLSPSPQRFGFGSRTQGVIDDVEEMIEEMEQRARARAAEGEEQSEREVVKGGAGEGKEKEDKYFPPPILATAGTSPRKRLEKHGRSYSSTSVRGAGEEDIAVEAWISFPSFEDEDDVADGTQEKDVERSKDAAAARQEKETNQFPPPRLATAPPLLSTAAQRPPTHDDKRDQAQPTYRPTREEESPEENDTERTPRSKEQQQQQQPPLTTFSRAWLDPLAWSAKTDDEIHEGVSGWGMVKKREMTPVTERTEEDERARSWSRSRSRSRSSLGLGLGLGLGGGKEGMAGQGYRASDSAVSKSLPTTPTCSTSPSSSATSVNQAPLPPAVTTIADTSKTPTTARRAPAAAKSLIAFFESGGTATPTKQGLGVAGGRAQGVGHGRGTSEHVVPSPRRVDNEEQQRSSGPQPGFTASHARAASVPDDVFFWRRGVADDPAGDPPSMKLDDGVADAHRETYVQQEVGGMEEEEMMMLHGERASDAGTVIYPGDSASEVLLAVSTAAALVDTNTAEMPLNSELPFAQTAARVGLAGNPARGKERDVSPLRNVRNVVAAWRGKLATPATPRVYDTPALRIDGAGVTGSAAQGNTGEGGRAEEKDRNVFEEAFFTIRRMSTRRRSGKNRSTDDVPDEGAGEGREKVAGVDLAREKPLPALRLSAFGPGPDDADVVGRAVRGKLVSQVSEITSEPLRLGELWYLNVHDPLQPYKWIKCDAQLFTDRLILTWIPEIGDGSRGIITLDLVHCLEVRSIPSPHHPSAANDIGSIAAKAVPELSNNLYPFQLGYDDGVERLGDVLERMPGELEIDDDAAASSENGSRSTVFQPPETIAFAQHDTTDMPTRPRLLLPDHRFSRVSDDFYIGDSQTGVLPLNRNSSKQLGRSSGSLLRRVASEADLDLATFAGPEAGKVMPARQSPPSLGPIVPTSNGSDVSIKSRPRMTPLSRLQPSSTNSRYESAFSITSEHADEGIEACPTRSVVSRTMPSSFSSDESSERLPSYSSAITVLRVRDIDDRSHVSSPTPVYMSALGSGSPVSSSTVPPRLPRRREMTPVDSARTPHWPLVDGLPSGIITSVYSSAKAATSSAVDSPITTPIGPRPQPRPTPLSMHSDYFTATQGSGGYYTPQSDHPRFSITPSSVSHAASSLDRMTPSATPTASSKRPSKGATSRGSKPSGSRIPVPSFSSSSTSSSSPSSRTPSGSTSSSSSSATTRPHASHSSIMSSAASLSPILLETMVGNEQARINDTRGLTSQLDRIETAVADIGTFLSIPPPALSAKDATMPVGQASALPRGHGPPPSPSSSSSSSSSPSDTPTQPGTPVADSRLLKDLASIKQQNTALLQQQQRLQDLMEDEKAANDRVPTMHRLEDLLLRLLVRTGDSEIVVDMGREGVLPIPQGRKAATTTSSFASHGKSSSASTITDGGYSDEEGARAPAPAPSIDSAYERRRLARMSGLPDSLLHSSPRLSEELDEEWEMQNLPPPSPDVDLEPRARAMPPHVATERVAQPQYDYDSNSILDSSTATTIQPQQPNGSGMERFENTPRPILHRPIILPRPLTPETESETTTTSTSPSPPRRRFRPGPLPQPVGIPSPVRPEGYPSVMPPPLFRPGFLPSRLGGVREPMTTTYFRRGFPPPIPGAPMVGPHMGPFMNGVGPGLPGFGGPFGPNVFPRPGYMPPGAAGGNYGIPRRQFFPPRPPRVGSPTISTSRPYTSSYYSHSDPGSHHTDQELHDAVHHLDETQHEANEKAEALAEAQGLQTNEIGRYLHELGSVMDKNRAEQLRELATLHDDIGRIRDVLNHPPPPLPAKPPTLVVGPEPPVQVTVNTEPTRPVLSRPLSMHPTPPQMQTAVMDITEHSESGESPVIAATLPVATEKDYQQDILLRDLQNKVAELVKRLAESERQQQQPVEKIMIKETDFNPHDMAASKPLPQPPVVLAPPLPFSPVAQSDFAPHHVHFGPEHVKETTTEIVRGPAGEDVETEVVREYDRSASEVAAGMPPSHETVVETKKTYDVAGPSLQDRASSYHPHAATVEDEMLYDPGHGYPASHAPPSTGAPSVIHLKDTSGRPVTIVGDAPTHTAPPVTTPPTVIHLKDTNGRPVTIVGDAPNHTTPPTVFGVSDLHNRPPTVSGDQPAVLVEEQPNGLLVRPVPSKSTRPAIDRENPVHPSNIPTQPSHPPIVQDFPASFGSPAPTVVHADPAIPQSLPSSMRQTVAPTDPHHGTTVLGDPVEHHNVQTEEGRQASGATAGHNKLRKSPPSVKFQDHADTPTANDPFMHQNGRPMSHSAEDPHSANMANIPVSHPAPGLSAPLGVHSGATPGTMEEADKQGKNAKPKKERPATKRGSHVPAVLSTPPLLGQYNVPPSISPPSDAEKFGNMSGSHDQHHPTAGHGSKVGSHANAPTGGERPKVLKKKPSKAQKAAAQHASPGAPAENVQGDHEDGAHTNVNITLDNLEGKILQTEDDAMGRPVPPSLRKGHPAINHQQASRPGTLNLPGETTHHDHAGPGSNKADKAMPSPEQPLADKERLATQAKAKAEQAEHERIERENIQREKEHLAKLSADRHQEQIEALSDLTKVIADHHSKDDKWKMSYADAAKDKDTRRKEKTTREKHWQNAFDKLLAEVENDKKWRDVQGKKPGADAVIDFLKKSNEDQTAFLRALASDIMAQNADQHKNTKEATKAMAREQVAFNVAGYLDDFSKALSGRQSAGDLMAVMPWPGPGNAGGPGKPAVPPKAAPPKQEPKPAAPPAPAPAWQSFNIPPSMNLGGPAIIPASVPTTKPAPPAPGSRPLPVPGNAEAK</sequence>
<keyword evidence="2" id="KW-1185">Reference proteome</keyword>
<protein>
    <submittedName>
        <fullName evidence="1">Uncharacterized protein</fullName>
    </submittedName>
</protein>
<evidence type="ECO:0000313" key="2">
    <source>
        <dbReference type="Proteomes" id="UP001227268"/>
    </source>
</evidence>
<reference evidence="1" key="1">
    <citation type="submission" date="2023-04" db="EMBL/GenBank/DDBJ databases">
        <title>Draft Genome sequencing of Naganishia species isolated from polar environments using Oxford Nanopore Technology.</title>
        <authorList>
            <person name="Leo P."/>
            <person name="Venkateswaran K."/>
        </authorList>
    </citation>
    <scope>NUCLEOTIDE SEQUENCE</scope>
    <source>
        <strain evidence="1">MNA-CCFEE 5423</strain>
    </source>
</reference>
<organism evidence="1 2">
    <name type="scientific">Naganishia friedmannii</name>
    <dbReference type="NCBI Taxonomy" id="89922"/>
    <lineage>
        <taxon>Eukaryota</taxon>
        <taxon>Fungi</taxon>
        <taxon>Dikarya</taxon>
        <taxon>Basidiomycota</taxon>
        <taxon>Agaricomycotina</taxon>
        <taxon>Tremellomycetes</taxon>
        <taxon>Filobasidiales</taxon>
        <taxon>Filobasidiaceae</taxon>
        <taxon>Naganishia</taxon>
    </lineage>
</organism>
<proteinExistence type="predicted"/>
<comment type="caution">
    <text evidence="1">The sequence shown here is derived from an EMBL/GenBank/DDBJ whole genome shotgun (WGS) entry which is preliminary data.</text>
</comment>